<gene>
    <name evidence="2" type="ORF">FPOA_18022</name>
</gene>
<protein>
    <submittedName>
        <fullName evidence="2">Uncharacterized protein</fullName>
    </submittedName>
</protein>
<evidence type="ECO:0000313" key="3">
    <source>
        <dbReference type="Proteomes" id="UP000091967"/>
    </source>
</evidence>
<proteinExistence type="predicted"/>
<reference evidence="2 3" key="1">
    <citation type="submission" date="2016-06" db="EMBL/GenBank/DDBJ databases">
        <title>Living apart together: crosstalk between the core and supernumerary genomes in a fungal plant pathogen.</title>
        <authorList>
            <person name="Vanheule A."/>
            <person name="Audenaert K."/>
            <person name="Warris S."/>
            <person name="Van De Geest H."/>
            <person name="Schijlen E."/>
            <person name="Hofte M."/>
            <person name="De Saeger S."/>
            <person name="Haesaert G."/>
            <person name="Waalwijk C."/>
            <person name="Van Der Lee T."/>
        </authorList>
    </citation>
    <scope>NUCLEOTIDE SEQUENCE [LARGE SCALE GENOMIC DNA]</scope>
    <source>
        <strain evidence="2 3">2516</strain>
    </source>
</reference>
<comment type="caution">
    <text evidence="2">The sequence shown here is derived from an EMBL/GenBank/DDBJ whole genome shotgun (WGS) entry which is preliminary data.</text>
</comment>
<name>A0A1B8ARW8_FUSPO</name>
<dbReference type="Proteomes" id="UP000091967">
    <property type="component" value="Unassembled WGS sequence"/>
</dbReference>
<keyword evidence="1" id="KW-0175">Coiled coil</keyword>
<dbReference type="EMBL" id="LYXU01000002">
    <property type="protein sequence ID" value="OBS23299.1"/>
    <property type="molecule type" value="Genomic_DNA"/>
</dbReference>
<feature type="coiled-coil region" evidence="1">
    <location>
        <begin position="32"/>
        <end position="87"/>
    </location>
</feature>
<accession>A0A1B8ARW8</accession>
<keyword evidence="3" id="KW-1185">Reference proteome</keyword>
<dbReference type="AlphaFoldDB" id="A0A1B8ARW8"/>
<sequence length="163" mass="19201">MSARPLPPFLPDSVESFRDHAPEHLDDWFEYFRNVYTYAENAQNRISQLENETQNMKDKHQGLEQSLQQITTERNFARAQLEYTEQQHEKALKRKDDDIFEARLAERRALDATRPTRLLWERLLRLLPDLPNQPVLPNDYPTLTSLRANGATYAVSSPRYTQN</sequence>
<organism evidence="2 3">
    <name type="scientific">Fusarium poae</name>
    <dbReference type="NCBI Taxonomy" id="36050"/>
    <lineage>
        <taxon>Eukaryota</taxon>
        <taxon>Fungi</taxon>
        <taxon>Dikarya</taxon>
        <taxon>Ascomycota</taxon>
        <taxon>Pezizomycotina</taxon>
        <taxon>Sordariomycetes</taxon>
        <taxon>Hypocreomycetidae</taxon>
        <taxon>Hypocreales</taxon>
        <taxon>Nectriaceae</taxon>
        <taxon>Fusarium</taxon>
    </lineage>
</organism>
<evidence type="ECO:0000256" key="1">
    <source>
        <dbReference type="SAM" id="Coils"/>
    </source>
</evidence>
<dbReference type="SUPFAM" id="SSF57997">
    <property type="entry name" value="Tropomyosin"/>
    <property type="match status" value="1"/>
</dbReference>
<evidence type="ECO:0000313" key="2">
    <source>
        <dbReference type="EMBL" id="OBS23299.1"/>
    </source>
</evidence>